<protein>
    <submittedName>
        <fullName evidence="1">Structural protein</fullName>
    </submittedName>
</protein>
<evidence type="ECO:0000313" key="2">
    <source>
        <dbReference type="Proteomes" id="UP000223361"/>
    </source>
</evidence>
<dbReference type="Proteomes" id="UP000223361">
    <property type="component" value="Segment"/>
</dbReference>
<proteinExistence type="predicted"/>
<dbReference type="EMBL" id="KY554771">
    <property type="protein sequence ID" value="ARM66780.1"/>
    <property type="molecule type" value="Genomic_DNA"/>
</dbReference>
<accession>A0A1W6JKK4</accession>
<evidence type="ECO:0000313" key="1">
    <source>
        <dbReference type="EMBL" id="ARM66780.1"/>
    </source>
</evidence>
<reference evidence="1 2" key="1">
    <citation type="journal article" date="2017" name="Viruses">
        <title>Phage Biodiversity in Artisanal Cheese Wheys Reflects the Complexity of the Fermentation Process.</title>
        <authorList>
            <person name="Mahony J."/>
            <person name="Moscarelli A."/>
            <person name="Kelleher P."/>
            <person name="Lugli G.A."/>
            <person name="Ventura M."/>
            <person name="Settanni L."/>
            <person name="van Sinderen D."/>
        </authorList>
    </citation>
    <scope>NUCLEOTIDE SEQUENCE [LARGE SCALE GENOMIC DNA]</scope>
</reference>
<name>A0A1W6JKK4_9CAUD</name>
<sequence>MENIDVWANQVVESLKKELEDEAKKYYKKELDKLGQDLHKSFLSKWDEYLHSYTPKQYVRTGRTRQGIKLDRKVALKHDGTLEISVQFEDSYMKQYDFNKGGTKRNVFMAMSDGWGSFGAKPDRFAYSPPLHIIERVEAEISRTLPDNIKLKIKWTGGKQ</sequence>
<gene>
    <name evidence="1" type="ORF">AM4_121</name>
</gene>
<organism evidence="1 2">
    <name type="scientific">Lactococcus phage AM4</name>
    <dbReference type="NCBI Taxonomy" id="1965472"/>
    <lineage>
        <taxon>Viruses</taxon>
        <taxon>Duplodnaviria</taxon>
        <taxon>Heunggongvirae</taxon>
        <taxon>Uroviricota</taxon>
        <taxon>Caudoviricetes</taxon>
        <taxon>Audreyjarvisvirus</taxon>
        <taxon>Audreyjarvisvirus AM4</taxon>
    </lineage>
</organism>
<keyword evidence="2" id="KW-1185">Reference proteome</keyword>